<organism evidence="1 2">
    <name type="scientific">Candidatus Synechococcus spongiarum</name>
    <dbReference type="NCBI Taxonomy" id="431041"/>
    <lineage>
        <taxon>Bacteria</taxon>
        <taxon>Bacillati</taxon>
        <taxon>Cyanobacteriota</taxon>
        <taxon>Cyanophyceae</taxon>
        <taxon>Synechococcales</taxon>
        <taxon>Synechococcaceae</taxon>
        <taxon>Synechococcus</taxon>
    </lineage>
</organism>
<reference evidence="2" key="1">
    <citation type="submission" date="2016-02" db="EMBL/GenBank/DDBJ databases">
        <authorList>
            <person name="liu f."/>
        </authorList>
    </citation>
    <scope>NUCLEOTIDE SEQUENCE [LARGE SCALE GENOMIC DNA]</scope>
</reference>
<dbReference type="EMBL" id="FITM01000092">
    <property type="protein sequence ID" value="CZB18781.1"/>
    <property type="molecule type" value="Genomic_DNA"/>
</dbReference>
<accession>A0A170TBG5</accession>
<evidence type="ECO:0000313" key="2">
    <source>
        <dbReference type="Proteomes" id="UP000182631"/>
    </source>
</evidence>
<proteinExistence type="predicted"/>
<keyword evidence="2" id="KW-1185">Reference proteome</keyword>
<evidence type="ECO:0000313" key="1">
    <source>
        <dbReference type="EMBL" id="CZB18781.1"/>
    </source>
</evidence>
<dbReference type="AlphaFoldDB" id="A0A170TBG5"/>
<protein>
    <submittedName>
        <fullName evidence="1">Uncharacterized protein</fullName>
    </submittedName>
</protein>
<sequence>MLARPRVRIHNEKMSVAPRRTAEGKRWAQRSWRVAMRRQSLDLANRFSTSNPYVRFWKIPQQEVSIGQASALPFPEQKADRSSFRSHTTGRLLVRTPVVRPIKRGSATPF</sequence>
<dbReference type="Proteomes" id="UP000182631">
    <property type="component" value="Unassembled WGS sequence"/>
</dbReference>
<gene>
    <name evidence="1" type="ORF">FLM9_858</name>
</gene>
<name>A0A170TBG5_9SYNE</name>